<evidence type="ECO:0000313" key="3">
    <source>
        <dbReference type="Proteomes" id="UP000224563"/>
    </source>
</evidence>
<feature type="compositionally biased region" description="Basic and acidic residues" evidence="1">
    <location>
        <begin position="61"/>
        <end position="70"/>
    </location>
</feature>
<accession>A0A2G3E0S8</accession>
<organism evidence="2 3">
    <name type="scientific">Agathobacter ruminis</name>
    <dbReference type="NCBI Taxonomy" id="1712665"/>
    <lineage>
        <taxon>Bacteria</taxon>
        <taxon>Bacillati</taxon>
        <taxon>Bacillota</taxon>
        <taxon>Clostridia</taxon>
        <taxon>Lachnospirales</taxon>
        <taxon>Lachnospiraceae</taxon>
        <taxon>Agathobacter</taxon>
    </lineage>
</organism>
<evidence type="ECO:0000256" key="1">
    <source>
        <dbReference type="SAM" id="MobiDB-lite"/>
    </source>
</evidence>
<keyword evidence="3" id="KW-1185">Reference proteome</keyword>
<gene>
    <name evidence="2" type="ORF">CSX02_11020</name>
</gene>
<dbReference type="EMBL" id="PDYG01000112">
    <property type="protein sequence ID" value="PHU36868.1"/>
    <property type="molecule type" value="Genomic_DNA"/>
</dbReference>
<evidence type="ECO:0000313" key="2">
    <source>
        <dbReference type="EMBL" id="PHU36868.1"/>
    </source>
</evidence>
<protein>
    <submittedName>
        <fullName evidence="2">Uncharacterized protein</fullName>
    </submittedName>
</protein>
<feature type="compositionally biased region" description="Basic and acidic residues" evidence="1">
    <location>
        <begin position="38"/>
        <end position="49"/>
    </location>
</feature>
<proteinExistence type="predicted"/>
<reference evidence="2 3" key="2">
    <citation type="submission" date="2017-10" db="EMBL/GenBank/DDBJ databases">
        <authorList>
            <person name="Banno H."/>
            <person name="Chua N.-H."/>
        </authorList>
    </citation>
    <scope>NUCLEOTIDE SEQUENCE [LARGE SCALE GENOMIC DNA]</scope>
    <source>
        <strain evidence="2 3">JK623</strain>
    </source>
</reference>
<name>A0A2G3E0S8_9FIRM</name>
<comment type="caution">
    <text evidence="2">The sequence shown here is derived from an EMBL/GenBank/DDBJ whole genome shotgun (WGS) entry which is preliminary data.</text>
</comment>
<sequence>MKEATRDFPKNQSFVVCTRREEGEGNRGMEGAAAMGRVGDDSRLREQRGCGRIKGIQEGPGYRKDGEKWR</sequence>
<feature type="region of interest" description="Disordered" evidence="1">
    <location>
        <begin position="20"/>
        <end position="70"/>
    </location>
</feature>
<dbReference type="AlphaFoldDB" id="A0A2G3E0S8"/>
<dbReference type="Proteomes" id="UP000224563">
    <property type="component" value="Unassembled WGS sequence"/>
</dbReference>
<reference evidence="2 3" key="1">
    <citation type="submission" date="2017-10" db="EMBL/GenBank/DDBJ databases">
        <title>Resolving the taxonomy of Roseburia spp., Eubacterium rectale and Agathobacter spp. through phylogenomic analysis.</title>
        <authorList>
            <person name="Sheridan P.O."/>
            <person name="Walker A.W."/>
            <person name="Duncan S.H."/>
            <person name="Scott K.P."/>
            <person name="Toole P.W.O."/>
            <person name="Luis P."/>
            <person name="Flint H.J."/>
        </authorList>
    </citation>
    <scope>NUCLEOTIDE SEQUENCE [LARGE SCALE GENOMIC DNA]</scope>
    <source>
        <strain evidence="2 3">JK623</strain>
    </source>
</reference>